<accession>M0NDD9</accession>
<dbReference type="OrthoDB" id="315488at2157"/>
<protein>
    <submittedName>
        <fullName evidence="1">Uncharacterized protein</fullName>
    </submittedName>
</protein>
<dbReference type="AlphaFoldDB" id="M0NDD9"/>
<name>M0NDD9_9EURY</name>
<evidence type="ECO:0000313" key="1">
    <source>
        <dbReference type="EMBL" id="EMA55876.1"/>
    </source>
</evidence>
<dbReference type="PATRIC" id="fig|1227456.3.peg.17"/>
<reference evidence="1 2" key="1">
    <citation type="journal article" date="2014" name="PLoS Genet.">
        <title>Phylogenetically driven sequencing of extremely halophilic archaea reveals strategies for static and dynamic osmo-response.</title>
        <authorList>
            <person name="Becker E.A."/>
            <person name="Seitzer P.M."/>
            <person name="Tritt A."/>
            <person name="Larsen D."/>
            <person name="Krusor M."/>
            <person name="Yao A.I."/>
            <person name="Wu D."/>
            <person name="Madern D."/>
            <person name="Eisen J.A."/>
            <person name="Darling A.E."/>
            <person name="Facciotti M.T."/>
        </authorList>
    </citation>
    <scope>NUCLEOTIDE SEQUENCE [LARGE SCALE GENOMIC DNA]</scope>
    <source>
        <strain evidence="1 2">DSM 8989</strain>
    </source>
</reference>
<keyword evidence="2" id="KW-1185">Reference proteome</keyword>
<organism evidence="1 2">
    <name type="scientific">Halococcus salifodinae DSM 8989</name>
    <dbReference type="NCBI Taxonomy" id="1227456"/>
    <lineage>
        <taxon>Archaea</taxon>
        <taxon>Methanobacteriati</taxon>
        <taxon>Methanobacteriota</taxon>
        <taxon>Stenosarchaea group</taxon>
        <taxon>Halobacteria</taxon>
        <taxon>Halobacteriales</taxon>
        <taxon>Halococcaceae</taxon>
        <taxon>Halococcus</taxon>
    </lineage>
</organism>
<comment type="caution">
    <text evidence="1">The sequence shown here is derived from an EMBL/GenBank/DDBJ whole genome shotgun (WGS) entry which is preliminary data.</text>
</comment>
<dbReference type="Proteomes" id="UP000011625">
    <property type="component" value="Unassembled WGS sequence"/>
</dbReference>
<dbReference type="EMBL" id="AOME01000002">
    <property type="protein sequence ID" value="EMA55876.1"/>
    <property type="molecule type" value="Genomic_DNA"/>
</dbReference>
<dbReference type="RefSeq" id="WP_005038541.1">
    <property type="nucleotide sequence ID" value="NZ_AOME01000002.1"/>
</dbReference>
<sequence length="114" mass="12524">MSKYPAGTVAWAFDPTDAHDERPVIILSHENRPFSSVECTVMCLGTGAKNYDHYAPELENECLSGISFASTTYLMPWALYTIPPGAIQTGKARGELTEKGERLVKKALITLFSV</sequence>
<evidence type="ECO:0000313" key="2">
    <source>
        <dbReference type="Proteomes" id="UP000011625"/>
    </source>
</evidence>
<proteinExistence type="predicted"/>
<gene>
    <name evidence="1" type="ORF">C450_00090</name>
</gene>